<protein>
    <submittedName>
        <fullName evidence="2">Uncharacterized protein</fullName>
    </submittedName>
</protein>
<gene>
    <name evidence="2" type="ORF">RR48_09137</name>
</gene>
<evidence type="ECO:0000256" key="1">
    <source>
        <dbReference type="SAM" id="MobiDB-lite"/>
    </source>
</evidence>
<evidence type="ECO:0000313" key="2">
    <source>
        <dbReference type="EMBL" id="KPJ15110.1"/>
    </source>
</evidence>
<dbReference type="Proteomes" id="UP000053240">
    <property type="component" value="Unassembled WGS sequence"/>
</dbReference>
<sequence length="136" mass="14869">MIKLFKRRLSFSGEKQKQTSSNSAEDAFEQEDKARFSDTSWQIHRSWSRNGNPLPLSPPPNRAAAGAGASASSATPPSRNDENGIYDTITGSVRIIEHCVWSSGSTMCAFKDWCASSGRVAQCGAHAWQAWTLHVP</sequence>
<keyword evidence="3" id="KW-1185">Reference proteome</keyword>
<dbReference type="AlphaFoldDB" id="A0A194RCW3"/>
<accession>A0A194RCW3</accession>
<evidence type="ECO:0000313" key="3">
    <source>
        <dbReference type="Proteomes" id="UP000053240"/>
    </source>
</evidence>
<reference evidence="2 3" key="1">
    <citation type="journal article" date="2015" name="Nat. Commun.">
        <title>Outbred genome sequencing and CRISPR/Cas9 gene editing in butterflies.</title>
        <authorList>
            <person name="Li X."/>
            <person name="Fan D."/>
            <person name="Zhang W."/>
            <person name="Liu G."/>
            <person name="Zhang L."/>
            <person name="Zhao L."/>
            <person name="Fang X."/>
            <person name="Chen L."/>
            <person name="Dong Y."/>
            <person name="Chen Y."/>
            <person name="Ding Y."/>
            <person name="Zhao R."/>
            <person name="Feng M."/>
            <person name="Zhu Y."/>
            <person name="Feng Y."/>
            <person name="Jiang X."/>
            <person name="Zhu D."/>
            <person name="Xiang H."/>
            <person name="Feng X."/>
            <person name="Li S."/>
            <person name="Wang J."/>
            <person name="Zhang G."/>
            <person name="Kronforst M.R."/>
            <person name="Wang W."/>
        </authorList>
    </citation>
    <scope>NUCLEOTIDE SEQUENCE [LARGE SCALE GENOMIC DNA]</scope>
    <source>
        <strain evidence="2">Ya'a_city_454_Pm</strain>
        <tissue evidence="2">Whole body</tissue>
    </source>
</reference>
<dbReference type="InParanoid" id="A0A194RCW3"/>
<feature type="region of interest" description="Disordered" evidence="1">
    <location>
        <begin position="1"/>
        <end position="85"/>
    </location>
</feature>
<organism evidence="2 3">
    <name type="scientific">Papilio machaon</name>
    <name type="common">Old World swallowtail butterfly</name>
    <dbReference type="NCBI Taxonomy" id="76193"/>
    <lineage>
        <taxon>Eukaryota</taxon>
        <taxon>Metazoa</taxon>
        <taxon>Ecdysozoa</taxon>
        <taxon>Arthropoda</taxon>
        <taxon>Hexapoda</taxon>
        <taxon>Insecta</taxon>
        <taxon>Pterygota</taxon>
        <taxon>Neoptera</taxon>
        <taxon>Endopterygota</taxon>
        <taxon>Lepidoptera</taxon>
        <taxon>Glossata</taxon>
        <taxon>Ditrysia</taxon>
        <taxon>Papilionoidea</taxon>
        <taxon>Papilionidae</taxon>
        <taxon>Papilioninae</taxon>
        <taxon>Papilio</taxon>
    </lineage>
</organism>
<proteinExistence type="predicted"/>
<name>A0A194RCW3_PAPMA</name>
<feature type="compositionally biased region" description="Low complexity" evidence="1">
    <location>
        <begin position="62"/>
        <end position="78"/>
    </location>
</feature>
<dbReference type="EMBL" id="KQ460398">
    <property type="protein sequence ID" value="KPJ15110.1"/>
    <property type="molecule type" value="Genomic_DNA"/>
</dbReference>